<proteinExistence type="predicted"/>
<dbReference type="AlphaFoldDB" id="A0A699X3W4"/>
<sequence length="81" mass="9059">MESALRPRRNSRIKIPHLSGITSRVKAAVARVKGEILPLPTKKNCIAASSSKLVEKPSRMWKASCRSTRSTGCKLSWVRKR</sequence>
<organism evidence="1">
    <name type="scientific">Tanacetum cinerariifolium</name>
    <name type="common">Dalmatian daisy</name>
    <name type="synonym">Chrysanthemum cinerariifolium</name>
    <dbReference type="NCBI Taxonomy" id="118510"/>
    <lineage>
        <taxon>Eukaryota</taxon>
        <taxon>Viridiplantae</taxon>
        <taxon>Streptophyta</taxon>
        <taxon>Embryophyta</taxon>
        <taxon>Tracheophyta</taxon>
        <taxon>Spermatophyta</taxon>
        <taxon>Magnoliopsida</taxon>
        <taxon>eudicotyledons</taxon>
        <taxon>Gunneridae</taxon>
        <taxon>Pentapetalae</taxon>
        <taxon>asterids</taxon>
        <taxon>campanulids</taxon>
        <taxon>Asterales</taxon>
        <taxon>Asteraceae</taxon>
        <taxon>Asteroideae</taxon>
        <taxon>Anthemideae</taxon>
        <taxon>Anthemidinae</taxon>
        <taxon>Tanacetum</taxon>
    </lineage>
</organism>
<dbReference type="EMBL" id="BKCJ011784139">
    <property type="protein sequence ID" value="GFD52586.1"/>
    <property type="molecule type" value="Genomic_DNA"/>
</dbReference>
<reference evidence="1" key="1">
    <citation type="journal article" date="2019" name="Sci. Rep.">
        <title>Draft genome of Tanacetum cinerariifolium, the natural source of mosquito coil.</title>
        <authorList>
            <person name="Yamashiro T."/>
            <person name="Shiraishi A."/>
            <person name="Satake H."/>
            <person name="Nakayama K."/>
        </authorList>
    </citation>
    <scope>NUCLEOTIDE SEQUENCE</scope>
</reference>
<protein>
    <submittedName>
        <fullName evidence="1">Uncharacterized protein</fullName>
    </submittedName>
</protein>
<name>A0A699X3W4_TANCI</name>
<feature type="non-terminal residue" evidence="1">
    <location>
        <position position="81"/>
    </location>
</feature>
<accession>A0A699X3W4</accession>
<gene>
    <name evidence="1" type="ORF">Tci_924555</name>
</gene>
<evidence type="ECO:0000313" key="1">
    <source>
        <dbReference type="EMBL" id="GFD52586.1"/>
    </source>
</evidence>
<comment type="caution">
    <text evidence="1">The sequence shown here is derived from an EMBL/GenBank/DDBJ whole genome shotgun (WGS) entry which is preliminary data.</text>
</comment>